<dbReference type="PANTHER" id="PTHR40627">
    <property type="entry name" value="INDOLE PRENYLTRANSFERASE TDIB-RELATED"/>
    <property type="match status" value="1"/>
</dbReference>
<dbReference type="InterPro" id="IPR012148">
    <property type="entry name" value="ABBA_DMATS-like"/>
</dbReference>
<evidence type="ECO:0000313" key="5">
    <source>
        <dbReference type="Proteomes" id="UP000558688"/>
    </source>
</evidence>
<evidence type="ECO:0000256" key="3">
    <source>
        <dbReference type="PIRSR" id="PIRSR000509-1"/>
    </source>
</evidence>
<dbReference type="InterPro" id="IPR017795">
    <property type="entry name" value="ABBA_NscD-like"/>
</dbReference>
<dbReference type="CDD" id="cd13929">
    <property type="entry name" value="PT-DMATS_CymD"/>
    <property type="match status" value="1"/>
</dbReference>
<dbReference type="EMBL" id="JAAFOW010000014">
    <property type="protein sequence ID" value="KAF5268988.1"/>
    <property type="molecule type" value="Genomic_DNA"/>
</dbReference>
<reference evidence="4" key="1">
    <citation type="submission" date="2020-02" db="EMBL/GenBank/DDBJ databases">
        <title>Identification and distribution of gene clusters putatively required for synthesis of sphingolipid metabolism inhibitors in phylogenetically diverse species of the filamentous fungus Fusarium.</title>
        <authorList>
            <person name="Kim H.-S."/>
            <person name="Busman M."/>
            <person name="Brown D.W."/>
            <person name="Divon H."/>
            <person name="Uhlig S."/>
            <person name="Proctor R.H."/>
        </authorList>
    </citation>
    <scope>NUCLEOTIDE SEQUENCE [LARGE SCALE GENOMIC DNA]</scope>
    <source>
        <strain evidence="4">NRRL 39464</strain>
    </source>
</reference>
<dbReference type="PANTHER" id="PTHR40627:SF4">
    <property type="entry name" value="PRENYLTRANSFERASE ASQH1-RELATED"/>
    <property type="match status" value="1"/>
</dbReference>
<feature type="binding site" evidence="3">
    <location>
        <position position="96"/>
    </location>
    <ligand>
        <name>L-tryptophan</name>
        <dbReference type="ChEBI" id="CHEBI:57912"/>
    </ligand>
</feature>
<dbReference type="AlphaFoldDB" id="A0A8H5AQ07"/>
<organism evidence="4 5">
    <name type="scientific">Fusarium oxysporum</name>
    <name type="common">Fusarium vascular wilt</name>
    <dbReference type="NCBI Taxonomy" id="5507"/>
    <lineage>
        <taxon>Eukaryota</taxon>
        <taxon>Fungi</taxon>
        <taxon>Dikarya</taxon>
        <taxon>Ascomycota</taxon>
        <taxon>Pezizomycotina</taxon>
        <taxon>Sordariomycetes</taxon>
        <taxon>Hypocreomycetidae</taxon>
        <taxon>Hypocreales</taxon>
        <taxon>Nectriaceae</taxon>
        <taxon>Fusarium</taxon>
        <taxon>Fusarium oxysporum species complex</taxon>
    </lineage>
</organism>
<dbReference type="SFLD" id="SFLDS00036">
    <property type="entry name" value="Aromatic_Prenyltransferase"/>
    <property type="match status" value="1"/>
</dbReference>
<dbReference type="Proteomes" id="UP000558688">
    <property type="component" value="Unassembled WGS sequence"/>
</dbReference>
<feature type="binding site" evidence="3">
    <location>
        <position position="189"/>
    </location>
    <ligand>
        <name>dimethylallyl diphosphate</name>
        <dbReference type="ChEBI" id="CHEBI:57623"/>
    </ligand>
</feature>
<dbReference type="GO" id="GO:0009820">
    <property type="term" value="P:alkaloid metabolic process"/>
    <property type="evidence" value="ECO:0007669"/>
    <property type="project" value="InterPro"/>
</dbReference>
<feature type="binding site" evidence="3">
    <location>
        <position position="111"/>
    </location>
    <ligand>
        <name>dimethylallyl diphosphate</name>
        <dbReference type="ChEBI" id="CHEBI:57623"/>
    </ligand>
</feature>
<feature type="binding site" evidence="3">
    <location>
        <position position="342"/>
    </location>
    <ligand>
        <name>dimethylallyl diphosphate</name>
        <dbReference type="ChEBI" id="CHEBI:57623"/>
    </ligand>
</feature>
<dbReference type="InterPro" id="IPR033964">
    <property type="entry name" value="ABBA"/>
</dbReference>
<evidence type="ECO:0000313" key="4">
    <source>
        <dbReference type="EMBL" id="KAF5268988.1"/>
    </source>
</evidence>
<evidence type="ECO:0008006" key="6">
    <source>
        <dbReference type="Google" id="ProtNLM"/>
    </source>
</evidence>
<sequence>MPGKLDLSTIDSVTFHSLHHIKNKTGPAVDIHQQYWNQTAGSTLKRFLASAGYDARSQCHILDQFSNLVAPFLGSSPALGEPQWKSFMTDNHCPVELSWDFHVANSQPTIRYSMEPIGLKAGTAADLYNNGIDEEFAKRAIRAFPGTDTTLFNHFYDYFNGQWTADKPEGHCSTMFWAFDLKESATTNKAYFFPGAVAHSVGKSTLDVVTDAISSAPGCQPENISAFASFARFVNVRRYLNLEMDILALDLVPIEKSRLKFYFRDRRTDFRSVTEMMSLGGRIHGADFDVGMSNLRNLWDTLLGTSGVPDDIPLPHNNHRTAGILYNVELRTNSTIPKVKIYIPVRHYAKNDSQILEALKGFLTDQASKLPDVAIDLNWAKRYSDCLYSILLVFWPLAIYQDVLWLTAPSGEEMLSNGLGVHTYIGCSIQSKGDLRVVAYVNPQQ</sequence>
<proteinExistence type="inferred from homology"/>
<evidence type="ECO:0000256" key="1">
    <source>
        <dbReference type="ARBA" id="ARBA00010209"/>
    </source>
</evidence>
<name>A0A8H5AQ07_FUSOX</name>
<dbReference type="GO" id="GO:0016765">
    <property type="term" value="F:transferase activity, transferring alkyl or aryl (other than methyl) groups"/>
    <property type="evidence" value="ECO:0007669"/>
    <property type="project" value="InterPro"/>
</dbReference>
<feature type="binding site" evidence="3">
    <location>
        <position position="262"/>
    </location>
    <ligand>
        <name>dimethylallyl diphosphate</name>
        <dbReference type="ChEBI" id="CHEBI:57623"/>
    </ligand>
</feature>
<accession>A0A8H5AQ07</accession>
<dbReference type="SFLD" id="SFLDG01162">
    <property type="entry name" value="I"/>
    <property type="match status" value="1"/>
</dbReference>
<dbReference type="NCBIfam" id="TIGR03429">
    <property type="entry name" value="arom_pren_DMATS"/>
    <property type="match status" value="1"/>
</dbReference>
<evidence type="ECO:0000256" key="2">
    <source>
        <dbReference type="ARBA" id="ARBA00022679"/>
    </source>
</evidence>
<protein>
    <recommendedName>
        <fullName evidence="6">Tryptophan dimethylallyltransferase</fullName>
    </recommendedName>
</protein>
<feature type="binding site" evidence="3">
    <location>
        <position position="260"/>
    </location>
    <ligand>
        <name>dimethylallyl diphosphate</name>
        <dbReference type="ChEBI" id="CHEBI:57623"/>
    </ligand>
</feature>
<comment type="caution">
    <text evidence="4">The sequence shown here is derived from an EMBL/GenBank/DDBJ whole genome shotgun (WGS) entry which is preliminary data.</text>
</comment>
<dbReference type="Pfam" id="PF11991">
    <property type="entry name" value="Trp_DMAT"/>
    <property type="match status" value="1"/>
</dbReference>
<gene>
    <name evidence="4" type="ORF">FOXYS1_101</name>
</gene>
<feature type="binding site" evidence="3">
    <location>
        <position position="258"/>
    </location>
    <ligand>
        <name>dimethylallyl diphosphate</name>
        <dbReference type="ChEBI" id="CHEBI:57623"/>
    </ligand>
</feature>
<keyword evidence="2" id="KW-0808">Transferase</keyword>
<feature type="binding site" evidence="3">
    <location>
        <position position="191"/>
    </location>
    <ligand>
        <name>L-tryptophan</name>
        <dbReference type="ChEBI" id="CHEBI:57912"/>
    </ligand>
</feature>
<comment type="similarity">
    <text evidence="1">Belongs to the tryptophan dimethylallyltransferase family.</text>
</comment>
<dbReference type="PIRSF" id="PIRSF000509">
    <property type="entry name" value="Trp_DMAT"/>
    <property type="match status" value="1"/>
</dbReference>